<sequence length="593" mass="69079">MNSETRTCQNCHNPFTIEPEDFQFYEKIKVPPPTFCPECRLIRRYAWRNERALYKTHCAHCDQDIFSAYPADSPFPVFCHNCWFSDAWDPLSYGREYDFSRSFFEQVDDLFKNVPRLNLFHLNAINSPYANITRDVKDVYLSYSVVEAEEIFYSKNIDRSRQMFDCFAMEDSEQCMGSMYGEKDYDIAYSFLTGSSLNSMFLFDSQNASDCFLSTNLRSRKYVLRNKQYSKEEYKSERQKIDTGSYATFSRLVEEFKKMPLRYPRKYADILKSVNATGNILANVKNARHIFECYDMEDTAYCGRNFALKDSLDVNNSGLGSELIYEYVSGGKLDRGLKFCVACFGSSRDLEYCGWCKSSSDLLGCFGLQNKKFCILNKEYPEQEYRSLRERIMRQMGEMPYMGKNGTVYRYGEFFPTEMSPFGYNESLSQEQYPLTKAKALAFGYRWRDPDIKNPVIDIRAGDLPDHIKDTNEDILSKTIGCAHQGSCDHLCTVGFRVIQRELEFYKKLNVPLPRLCPNCRYYDRLTLRTPWKLWHRKCHCAGEKSENGVYANTGTHPSHAKGEHCPNEFETSYAPERPEIVYCESCYNSEVA</sequence>
<accession>A0A1G2CH69</accession>
<evidence type="ECO:0000313" key="2">
    <source>
        <dbReference type="Proteomes" id="UP000178348"/>
    </source>
</evidence>
<organism evidence="1 2">
    <name type="scientific">Candidatus Liptonbacteria bacterium RIFCSPLOWO2_01_FULL_53_13</name>
    <dbReference type="NCBI Taxonomy" id="1798651"/>
    <lineage>
        <taxon>Bacteria</taxon>
        <taxon>Candidatus Liptoniibacteriota</taxon>
    </lineage>
</organism>
<protein>
    <recommendedName>
        <fullName evidence="3">Zinc-binding domain-containing protein</fullName>
    </recommendedName>
</protein>
<proteinExistence type="predicted"/>
<name>A0A1G2CH69_9BACT</name>
<dbReference type="Proteomes" id="UP000178348">
    <property type="component" value="Unassembled WGS sequence"/>
</dbReference>
<gene>
    <name evidence="1" type="ORF">A2946_03360</name>
</gene>
<dbReference type="AlphaFoldDB" id="A0A1G2CH69"/>
<comment type="caution">
    <text evidence="1">The sequence shown here is derived from an EMBL/GenBank/DDBJ whole genome shotgun (WGS) entry which is preliminary data.</text>
</comment>
<dbReference type="EMBL" id="MHLB01000057">
    <property type="protein sequence ID" value="OGZ00743.1"/>
    <property type="molecule type" value="Genomic_DNA"/>
</dbReference>
<reference evidence="1 2" key="1">
    <citation type="journal article" date="2016" name="Nat. Commun.">
        <title>Thousands of microbial genomes shed light on interconnected biogeochemical processes in an aquifer system.</title>
        <authorList>
            <person name="Anantharaman K."/>
            <person name="Brown C.T."/>
            <person name="Hug L.A."/>
            <person name="Sharon I."/>
            <person name="Castelle C.J."/>
            <person name="Probst A.J."/>
            <person name="Thomas B.C."/>
            <person name="Singh A."/>
            <person name="Wilkins M.J."/>
            <person name="Karaoz U."/>
            <person name="Brodie E.L."/>
            <person name="Williams K.H."/>
            <person name="Hubbard S.S."/>
            <person name="Banfield J.F."/>
        </authorList>
    </citation>
    <scope>NUCLEOTIDE SEQUENCE [LARGE SCALE GENOMIC DNA]</scope>
</reference>
<evidence type="ECO:0000313" key="1">
    <source>
        <dbReference type="EMBL" id="OGZ00743.1"/>
    </source>
</evidence>
<evidence type="ECO:0008006" key="3">
    <source>
        <dbReference type="Google" id="ProtNLM"/>
    </source>
</evidence>